<accession>M3EUR9</accession>
<dbReference type="AlphaFoldDB" id="M3EUR9"/>
<evidence type="ECO:0000256" key="1">
    <source>
        <dbReference type="SAM" id="MobiDB-lite"/>
    </source>
</evidence>
<organism evidence="2 3">
    <name type="scientific">Streptomyces bottropensis ATCC 25435</name>
    <dbReference type="NCBI Taxonomy" id="1054862"/>
    <lineage>
        <taxon>Bacteria</taxon>
        <taxon>Bacillati</taxon>
        <taxon>Actinomycetota</taxon>
        <taxon>Actinomycetes</taxon>
        <taxon>Kitasatosporales</taxon>
        <taxon>Streptomycetaceae</taxon>
        <taxon>Streptomyces</taxon>
    </lineage>
</organism>
<reference evidence="3" key="1">
    <citation type="journal article" date="2013" name="Genome Announc.">
        <title>Draft Genome Sequence of Streptomyces bottropensis ATCC 25435, a Bottromycin-Producing Actinomycete.</title>
        <authorList>
            <person name="Zhang H."/>
            <person name="Zhou W."/>
            <person name="Zhuang Y."/>
            <person name="Liang X."/>
            <person name="Liu T."/>
        </authorList>
    </citation>
    <scope>NUCLEOTIDE SEQUENCE [LARGE SCALE GENOMIC DNA]</scope>
    <source>
        <strain evidence="3">ATCC 25435</strain>
    </source>
</reference>
<dbReference type="Proteomes" id="UP000030760">
    <property type="component" value="Unassembled WGS sequence"/>
</dbReference>
<gene>
    <name evidence="2" type="ORF">SBD_5954</name>
</gene>
<name>M3EUR9_9ACTN</name>
<feature type="compositionally biased region" description="Gly residues" evidence="1">
    <location>
        <begin position="1"/>
        <end position="18"/>
    </location>
</feature>
<evidence type="ECO:0000313" key="2">
    <source>
        <dbReference type="EMBL" id="EMF52878.1"/>
    </source>
</evidence>
<evidence type="ECO:0000313" key="3">
    <source>
        <dbReference type="Proteomes" id="UP000030760"/>
    </source>
</evidence>
<sequence>MDRGGPGWTGAGRGGPGWAGADSKAWAGSAAIGEFDGGKPKRRCVLREGIVGADRRRHARNA</sequence>
<feature type="region of interest" description="Disordered" evidence="1">
    <location>
        <begin position="1"/>
        <end position="25"/>
    </location>
</feature>
<protein>
    <submittedName>
        <fullName evidence="2">Uncharacterized protein</fullName>
    </submittedName>
</protein>
<proteinExistence type="predicted"/>
<dbReference type="EMBL" id="KB405094">
    <property type="protein sequence ID" value="EMF52878.1"/>
    <property type="molecule type" value="Genomic_DNA"/>
</dbReference>